<protein>
    <recommendedName>
        <fullName evidence="3 7">S-formylglutathione hydrolase</fullName>
        <ecNumber evidence="2 7">3.1.2.12</ecNumber>
    </recommendedName>
</protein>
<keyword evidence="9" id="KW-1185">Reference proteome</keyword>
<dbReference type="SUPFAM" id="SSF53474">
    <property type="entry name" value="alpha/beta-Hydrolases"/>
    <property type="match status" value="1"/>
</dbReference>
<comment type="caution">
    <text evidence="8">The sequence shown here is derived from an EMBL/GenBank/DDBJ whole genome shotgun (WGS) entry which is preliminary data.</text>
</comment>
<name>A0A250XNU1_9CHLO</name>
<dbReference type="NCBIfam" id="TIGR02821">
    <property type="entry name" value="fghA_ester_D"/>
    <property type="match status" value="1"/>
</dbReference>
<dbReference type="InterPro" id="IPR029058">
    <property type="entry name" value="AB_hydrolase_fold"/>
</dbReference>
<comment type="function">
    <text evidence="7">Serine hydrolase involved in the detoxification of formaldehyde.</text>
</comment>
<evidence type="ECO:0000256" key="7">
    <source>
        <dbReference type="RuleBase" id="RU363068"/>
    </source>
</evidence>
<sequence length="285" mass="31516">MSAPVQISANKHFGGYNRRFRHKSTSLGCEMTFTIYFPPAVEAQAKKVPLIYYLSGLTCTDENFIQKSGAQQKASEFGIALVAPDTSPRGLGVPGEADSWDFGVGAGFYINATVEKWKNWRMYEYITEELPALLSSNFGDKIDLGTAAVMGHSMGGHGAITVGLKNPGKFRSISALAPICNPTSLECPWGTKAFTGYLGDNREAWKEHDSCELIRRHKGPPLPLLVDQGSADNFLSQLQPESLEVAAKDAQYPIQLRMQEGYDHSYFFISSFIDDHIEFHAKHLK</sequence>
<dbReference type="PANTHER" id="PTHR10061">
    <property type="entry name" value="S-FORMYLGLUTATHIONE HYDROLASE"/>
    <property type="match status" value="1"/>
</dbReference>
<keyword evidence="4 7" id="KW-0719">Serine esterase</keyword>
<dbReference type="GO" id="GO:0018738">
    <property type="term" value="F:S-formylglutathione hydrolase activity"/>
    <property type="evidence" value="ECO:0007669"/>
    <property type="project" value="UniProtKB-EC"/>
</dbReference>
<evidence type="ECO:0000256" key="4">
    <source>
        <dbReference type="ARBA" id="ARBA00022487"/>
    </source>
</evidence>
<proteinExistence type="inferred from homology"/>
<dbReference type="OrthoDB" id="420518at2759"/>
<dbReference type="GO" id="GO:0005829">
    <property type="term" value="C:cytosol"/>
    <property type="evidence" value="ECO:0007669"/>
    <property type="project" value="TreeGrafter"/>
</dbReference>
<dbReference type="GO" id="GO:0052689">
    <property type="term" value="F:carboxylic ester hydrolase activity"/>
    <property type="evidence" value="ECO:0007669"/>
    <property type="project" value="UniProtKB-KW"/>
</dbReference>
<dbReference type="AlphaFoldDB" id="A0A250XNU1"/>
<feature type="active site" description="Charge relay system" evidence="6">
    <location>
        <position position="153"/>
    </location>
</feature>
<reference evidence="8 9" key="1">
    <citation type="submission" date="2017-08" db="EMBL/GenBank/DDBJ databases">
        <title>Acidophilic green algal genome provides insights into adaptation to an acidic environment.</title>
        <authorList>
            <person name="Hirooka S."/>
            <person name="Hirose Y."/>
            <person name="Kanesaki Y."/>
            <person name="Higuchi S."/>
            <person name="Fujiwara T."/>
            <person name="Onuma R."/>
            <person name="Era A."/>
            <person name="Ohbayashi R."/>
            <person name="Uzuka A."/>
            <person name="Nozaki H."/>
            <person name="Yoshikawa H."/>
            <person name="Miyagishima S.Y."/>
        </authorList>
    </citation>
    <scope>NUCLEOTIDE SEQUENCE [LARGE SCALE GENOMIC DNA]</scope>
    <source>
        <strain evidence="8 9">NIES-2499</strain>
    </source>
</reference>
<evidence type="ECO:0000256" key="6">
    <source>
        <dbReference type="PIRSR" id="PIRSR614186-1"/>
    </source>
</evidence>
<keyword evidence="7" id="KW-0963">Cytoplasm</keyword>
<dbReference type="Pfam" id="PF00756">
    <property type="entry name" value="Esterase"/>
    <property type="match status" value="1"/>
</dbReference>
<dbReference type="EC" id="3.1.2.12" evidence="2 7"/>
<accession>A0A250XNU1</accession>
<comment type="similarity">
    <text evidence="1 7">Belongs to the esterase D family.</text>
</comment>
<dbReference type="EMBL" id="BEGY01000134">
    <property type="protein sequence ID" value="GAX84738.1"/>
    <property type="molecule type" value="Genomic_DNA"/>
</dbReference>
<keyword evidence="5 7" id="KW-0378">Hydrolase</keyword>
<dbReference type="Gene3D" id="3.40.50.1820">
    <property type="entry name" value="alpha/beta hydrolase"/>
    <property type="match status" value="1"/>
</dbReference>
<evidence type="ECO:0000256" key="3">
    <source>
        <dbReference type="ARBA" id="ARBA00016774"/>
    </source>
</evidence>
<evidence type="ECO:0000256" key="2">
    <source>
        <dbReference type="ARBA" id="ARBA00012479"/>
    </source>
</evidence>
<gene>
    <name evidence="8" type="ORF">CEUSTIGMA_g12160.t1</name>
</gene>
<dbReference type="GO" id="GO:0046294">
    <property type="term" value="P:formaldehyde catabolic process"/>
    <property type="evidence" value="ECO:0007669"/>
    <property type="project" value="InterPro"/>
</dbReference>
<feature type="active site" description="Charge relay system" evidence="6">
    <location>
        <position position="264"/>
    </location>
</feature>
<comment type="catalytic activity">
    <reaction evidence="7">
        <text>S-formylglutathione + H2O = formate + glutathione + H(+)</text>
        <dbReference type="Rhea" id="RHEA:14961"/>
        <dbReference type="ChEBI" id="CHEBI:15377"/>
        <dbReference type="ChEBI" id="CHEBI:15378"/>
        <dbReference type="ChEBI" id="CHEBI:15740"/>
        <dbReference type="ChEBI" id="CHEBI:57688"/>
        <dbReference type="ChEBI" id="CHEBI:57925"/>
        <dbReference type="EC" id="3.1.2.12"/>
    </reaction>
</comment>
<dbReference type="Proteomes" id="UP000232323">
    <property type="component" value="Unassembled WGS sequence"/>
</dbReference>
<comment type="subcellular location">
    <subcellularLocation>
        <location evidence="7">Cytoplasm</location>
    </subcellularLocation>
</comment>
<dbReference type="PANTHER" id="PTHR10061:SF0">
    <property type="entry name" value="S-FORMYLGLUTATHIONE HYDROLASE"/>
    <property type="match status" value="1"/>
</dbReference>
<dbReference type="InterPro" id="IPR014186">
    <property type="entry name" value="S-formylglutathione_hydrol"/>
</dbReference>
<evidence type="ECO:0000256" key="5">
    <source>
        <dbReference type="ARBA" id="ARBA00022801"/>
    </source>
</evidence>
<dbReference type="InterPro" id="IPR000801">
    <property type="entry name" value="Esterase-like"/>
</dbReference>
<dbReference type="FunFam" id="3.40.50.1820:FF:000002">
    <property type="entry name" value="S-formylglutathione hydrolase"/>
    <property type="match status" value="1"/>
</dbReference>
<evidence type="ECO:0000313" key="9">
    <source>
        <dbReference type="Proteomes" id="UP000232323"/>
    </source>
</evidence>
<organism evidence="8 9">
    <name type="scientific">Chlamydomonas eustigma</name>
    <dbReference type="NCBI Taxonomy" id="1157962"/>
    <lineage>
        <taxon>Eukaryota</taxon>
        <taxon>Viridiplantae</taxon>
        <taxon>Chlorophyta</taxon>
        <taxon>core chlorophytes</taxon>
        <taxon>Chlorophyceae</taxon>
        <taxon>CS clade</taxon>
        <taxon>Chlamydomonadales</taxon>
        <taxon>Chlamydomonadaceae</taxon>
        <taxon>Chlamydomonas</taxon>
    </lineage>
</organism>
<evidence type="ECO:0000256" key="1">
    <source>
        <dbReference type="ARBA" id="ARBA00005622"/>
    </source>
</evidence>
<dbReference type="STRING" id="1157962.A0A250XNU1"/>
<evidence type="ECO:0000313" key="8">
    <source>
        <dbReference type="EMBL" id="GAX84738.1"/>
    </source>
</evidence>
<feature type="active site" description="Charge relay system" evidence="6">
    <location>
        <position position="232"/>
    </location>
</feature>